<protein>
    <submittedName>
        <fullName evidence="2">Uncharacterized protein</fullName>
    </submittedName>
</protein>
<dbReference type="EMBL" id="HBIZ01013233">
    <property type="protein sequence ID" value="CAE0755437.1"/>
    <property type="molecule type" value="Transcribed_RNA"/>
</dbReference>
<proteinExistence type="predicted"/>
<gene>
    <name evidence="2" type="ORF">PCAR00345_LOCUS8024</name>
</gene>
<reference evidence="2" key="1">
    <citation type="submission" date="2021-01" db="EMBL/GenBank/DDBJ databases">
        <authorList>
            <person name="Corre E."/>
            <person name="Pelletier E."/>
            <person name="Niang G."/>
            <person name="Scheremetjew M."/>
            <person name="Finn R."/>
            <person name="Kale V."/>
            <person name="Holt S."/>
            <person name="Cochrane G."/>
            <person name="Meng A."/>
            <person name="Brown T."/>
            <person name="Cohen L."/>
        </authorList>
    </citation>
    <scope>NUCLEOTIDE SEQUENCE</scope>
    <source>
        <strain evidence="2">CCMP645</strain>
    </source>
</reference>
<dbReference type="AlphaFoldDB" id="A0A7S4B725"/>
<sequence length="999" mass="112155">MLTQDRVKFQQLNASRSSCNFEPLQQPEKSCLRGPPCIAIIISRWGRWPSMTPLLLRSLSTNDFVDVYILSDTQPSHSTPLPVNVHLYRTGLDELSKRLQCAIGLQLQTTFANHRFSGAGVFTSMDDSQYSAARMTDLKPMLGEVFEADLLKGYDWWGHAQEDIIFGDLSSCLRPASLRTIDIFTPFVPPYNSSGVFMLLRNRPDINRLWRRSRYSSRELPNASYVAFDEWWTVPRIEDFSAILRRAFDAGELRISNGSFSWFSHDLAADHELVACWHAGALSLNVDKTQPILRQISCFQPEAGAAKQTTGGGKVLPWYTSRGHSVCLFHARETKRKRPIASLAVSAAEHAFLQREVDEFALTGHGLYVAPASAAERTRLPSRNRRYIFFKGPYNIRTAMSSTKIHARLQQLDGCHDKALQPINSERLGGFSAASSWCWRHGVRRLTPGGCTNKTVRRLCLRTCGSCVAVRARGGRQHEADRRHVAAPAESRNRSTVAPAPSEGKHFLSPMSTRDSAGPCRFRYLSLPARRCMHGQPCIAMFLTRWGSWLSLTPLLLRSLASNRFIDFYLLSDRHPSPSAPLPDNVHFYHLPLNSFVDRLRCVLGMNLANLVVGARFAGAGEIRSADPAMYSAAKTNDLKPMLGEAFEDDLLKGYSFWGHAQEDLILGDLLACIPPRRLQRFDAITPFRPPLNSSGVFMLMRNTPKINRLWRRSADAARVLSDPKYLVFDEWWGQPRIDDFASVVGRAIDAGEMRVGFPGRNWFTHDLKTDHPLIACWRKGSLYLNSKRFVPTEKQVPCFQLARDDNMTSVRQENFIKVCMFHGIEVKRKHAVAEMVLGAHHIVHVQRDADEFAITEDGVVVLSAASNRTAVRTSGQDAEALLLFSSKYKSGLQISPSTMRQYLQRMDECEDIPPTPQRRAAFGGAGPALRWCFLHAFHRSPARGCQNQTIRQASSVHTIPSMHTSASPSKTTRGPEQRSILSSAFVQCRINGCFACCS</sequence>
<name>A0A7S4B725_CHRCT</name>
<evidence type="ECO:0000313" key="2">
    <source>
        <dbReference type="EMBL" id="CAE0755437.1"/>
    </source>
</evidence>
<evidence type="ECO:0000256" key="1">
    <source>
        <dbReference type="SAM" id="MobiDB-lite"/>
    </source>
</evidence>
<dbReference type="Pfam" id="PF20330">
    <property type="entry name" value="DUF6625"/>
    <property type="match status" value="2"/>
</dbReference>
<accession>A0A7S4B725</accession>
<feature type="region of interest" description="Disordered" evidence="1">
    <location>
        <begin position="478"/>
        <end position="512"/>
    </location>
</feature>
<dbReference type="InterPro" id="IPR046733">
    <property type="entry name" value="DUF6625"/>
</dbReference>
<organism evidence="2">
    <name type="scientific">Chrysotila carterae</name>
    <name type="common">Marine alga</name>
    <name type="synonym">Syracosphaera carterae</name>
    <dbReference type="NCBI Taxonomy" id="13221"/>
    <lineage>
        <taxon>Eukaryota</taxon>
        <taxon>Haptista</taxon>
        <taxon>Haptophyta</taxon>
        <taxon>Prymnesiophyceae</taxon>
        <taxon>Isochrysidales</taxon>
        <taxon>Isochrysidaceae</taxon>
        <taxon>Chrysotila</taxon>
    </lineage>
</organism>